<feature type="transmembrane region" description="Helical" evidence="1">
    <location>
        <begin position="21"/>
        <end position="42"/>
    </location>
</feature>
<keyword evidence="1" id="KW-0812">Transmembrane</keyword>
<name>A0A133XXE1_9ACTN</name>
<evidence type="ECO:0000313" key="3">
    <source>
        <dbReference type="Proteomes" id="UP000070675"/>
    </source>
</evidence>
<dbReference type="EMBL" id="LSCR01000001">
    <property type="protein sequence ID" value="KXB35598.1"/>
    <property type="molecule type" value="Genomic_DNA"/>
</dbReference>
<dbReference type="PATRIC" id="fig|1393034.3.peg.1"/>
<evidence type="ECO:0000256" key="1">
    <source>
        <dbReference type="SAM" id="Phobius"/>
    </source>
</evidence>
<keyword evidence="1" id="KW-1133">Transmembrane helix</keyword>
<feature type="non-terminal residue" evidence="2">
    <location>
        <position position="43"/>
    </location>
</feature>
<sequence length="43" mass="4954">MGQESGQELLAYFRFAALEEYCFLLCSTDTFLPQILIFIFAVN</sequence>
<dbReference type="Proteomes" id="UP000070675">
    <property type="component" value="Unassembled WGS sequence"/>
</dbReference>
<dbReference type="AlphaFoldDB" id="A0A133XXE1"/>
<keyword evidence="3" id="KW-1185">Reference proteome</keyword>
<proteinExistence type="predicted"/>
<evidence type="ECO:0000313" key="2">
    <source>
        <dbReference type="EMBL" id="KXB35598.1"/>
    </source>
</evidence>
<reference evidence="3" key="1">
    <citation type="submission" date="2016-01" db="EMBL/GenBank/DDBJ databases">
        <authorList>
            <person name="Mitreva M."/>
            <person name="Pepin K.H."/>
            <person name="Mihindukulasuriya K.A."/>
            <person name="Fulton R."/>
            <person name="Fronick C."/>
            <person name="O'Laughlin M."/>
            <person name="Miner T."/>
            <person name="Herter B."/>
            <person name="Rosa B.A."/>
            <person name="Cordes M."/>
            <person name="Tomlinson C."/>
            <person name="Wollam A."/>
            <person name="Palsikar V.B."/>
            <person name="Mardis E.R."/>
            <person name="Wilson R.K."/>
        </authorList>
    </citation>
    <scope>NUCLEOTIDE SEQUENCE [LARGE SCALE GENOMIC DNA]</scope>
    <source>
        <strain evidence="3">DNF00019</strain>
    </source>
</reference>
<organism evidence="2 3">
    <name type="scientific">Atopobium deltae</name>
    <dbReference type="NCBI Taxonomy" id="1393034"/>
    <lineage>
        <taxon>Bacteria</taxon>
        <taxon>Bacillati</taxon>
        <taxon>Actinomycetota</taxon>
        <taxon>Coriobacteriia</taxon>
        <taxon>Coriobacteriales</taxon>
        <taxon>Atopobiaceae</taxon>
        <taxon>Atopobium</taxon>
    </lineage>
</organism>
<accession>A0A133XXE1</accession>
<gene>
    <name evidence="2" type="ORF">HMPREF3192_00001</name>
</gene>
<keyword evidence="1" id="KW-0472">Membrane</keyword>
<protein>
    <submittedName>
        <fullName evidence="2">Uncharacterized protein</fullName>
    </submittedName>
</protein>
<comment type="caution">
    <text evidence="2">The sequence shown here is derived from an EMBL/GenBank/DDBJ whole genome shotgun (WGS) entry which is preliminary data.</text>
</comment>